<keyword evidence="2" id="KW-1185">Reference proteome</keyword>
<gene>
    <name evidence="1" type="ORF">BCF53_12218</name>
</gene>
<dbReference type="Proteomes" id="UP000295793">
    <property type="component" value="Unassembled WGS sequence"/>
</dbReference>
<protein>
    <recommendedName>
        <fullName evidence="3">Tetratricopeptide repeat protein</fullName>
    </recommendedName>
</protein>
<dbReference type="AlphaFoldDB" id="A0A4R3HVF3"/>
<dbReference type="EMBL" id="SLZR01000022">
    <property type="protein sequence ID" value="TCS36744.1"/>
    <property type="molecule type" value="Genomic_DNA"/>
</dbReference>
<evidence type="ECO:0000313" key="2">
    <source>
        <dbReference type="Proteomes" id="UP000295793"/>
    </source>
</evidence>
<sequence>MKFLCPQHRSKLSGCPQRAMQFWQKTFFESRAFINAGDWNKALIYSGNALESAEIILQNQPTQMNAERYLQTAIDFALVLRNSRRPADLIAMYSLVADRMQPVGGSAERLQPLKDVLFEPLERVNEWVHQWHQMNELRSSPLH</sequence>
<organism evidence="1 2">
    <name type="scientific">Reinekea marinisedimentorum</name>
    <dbReference type="NCBI Taxonomy" id="230495"/>
    <lineage>
        <taxon>Bacteria</taxon>
        <taxon>Pseudomonadati</taxon>
        <taxon>Pseudomonadota</taxon>
        <taxon>Gammaproteobacteria</taxon>
        <taxon>Oceanospirillales</taxon>
        <taxon>Saccharospirillaceae</taxon>
        <taxon>Reinekea</taxon>
    </lineage>
</organism>
<name>A0A4R3HVF3_9GAMM</name>
<evidence type="ECO:0008006" key="3">
    <source>
        <dbReference type="Google" id="ProtNLM"/>
    </source>
</evidence>
<evidence type="ECO:0000313" key="1">
    <source>
        <dbReference type="EMBL" id="TCS36744.1"/>
    </source>
</evidence>
<comment type="caution">
    <text evidence="1">The sequence shown here is derived from an EMBL/GenBank/DDBJ whole genome shotgun (WGS) entry which is preliminary data.</text>
</comment>
<proteinExistence type="predicted"/>
<reference evidence="1 2" key="1">
    <citation type="submission" date="2019-03" db="EMBL/GenBank/DDBJ databases">
        <title>Genomic Encyclopedia of Archaeal and Bacterial Type Strains, Phase II (KMG-II): from individual species to whole genera.</title>
        <authorList>
            <person name="Goeker M."/>
        </authorList>
    </citation>
    <scope>NUCLEOTIDE SEQUENCE [LARGE SCALE GENOMIC DNA]</scope>
    <source>
        <strain evidence="1 2">DSM 15388</strain>
    </source>
</reference>
<accession>A0A4R3HVF3</accession>